<dbReference type="GO" id="GO:0043226">
    <property type="term" value="C:organelle"/>
    <property type="evidence" value="ECO:0007669"/>
    <property type="project" value="UniProtKB-ARBA"/>
</dbReference>
<feature type="transmembrane region" description="Helical" evidence="6">
    <location>
        <begin position="16"/>
        <end position="35"/>
    </location>
</feature>
<evidence type="ECO:0000256" key="5">
    <source>
        <dbReference type="SAM" id="MobiDB-lite"/>
    </source>
</evidence>
<protein>
    <recommendedName>
        <fullName evidence="7">EF-hand domain-containing protein</fullName>
    </recommendedName>
</protein>
<gene>
    <name evidence="8" type="ORF">GOCE00092_LOCUS20253</name>
</gene>
<keyword evidence="6" id="KW-0472">Membrane</keyword>
<evidence type="ECO:0000259" key="7">
    <source>
        <dbReference type="PROSITE" id="PS50222"/>
    </source>
</evidence>
<evidence type="ECO:0000256" key="3">
    <source>
        <dbReference type="ARBA" id="ARBA00022737"/>
    </source>
</evidence>
<keyword evidence="2" id="KW-0479">Metal-binding</keyword>
<feature type="transmembrane region" description="Helical" evidence="6">
    <location>
        <begin position="96"/>
        <end position="117"/>
    </location>
</feature>
<comment type="similarity">
    <text evidence="1">Belongs to the centrin family.</text>
</comment>
<dbReference type="FunFam" id="1.10.238.10:FF:000178">
    <property type="entry name" value="Calmodulin-2 A"/>
    <property type="match status" value="1"/>
</dbReference>
<evidence type="ECO:0000313" key="8">
    <source>
        <dbReference type="EMBL" id="CAD9298031.1"/>
    </source>
</evidence>
<dbReference type="InterPro" id="IPR002048">
    <property type="entry name" value="EF_hand_dom"/>
</dbReference>
<feature type="region of interest" description="Disordered" evidence="5">
    <location>
        <begin position="38"/>
        <end position="91"/>
    </location>
</feature>
<evidence type="ECO:0000256" key="1">
    <source>
        <dbReference type="ARBA" id="ARBA00005253"/>
    </source>
</evidence>
<dbReference type="AlphaFoldDB" id="A0A7S1VF95"/>
<dbReference type="Pfam" id="PF13499">
    <property type="entry name" value="EF-hand_7"/>
    <property type="match status" value="2"/>
</dbReference>
<sequence length="838" mass="94323">MGSTTKRNSNNRARRLLQQAIVFLSLVGIFAALALSRSSSSSPRNTNDGDGVGVATSRWLNGDDGEQHYDDEEENDDGHHSSSNGEHVFSSSEEDIPSTFVVCIVLGLLILTMMFELGKEYLEEIVEEDMEPIIEKLFGEMTVLGFLSMVTFFLSEFGFFEWLALKMYHDEEEDEELIEIFEVVHFAIFFIMVFFFLQVVILIRHAMENEKHWQSMDRDLLSVHFAVGGGGAKSNKNGANDLSSVSSNLGGGGGGSKGVRSIWSTMREKNSFLSLLPFFRNTKLEEQEDAYYFYALRKEFLLDRNLEYPFEPTSEGQRLNPDFNFGRYLGLSLVAFLTNIVDVSNMTLVFFCLTSLIGYVYVILVDENLVILAWTWLGLAWSILLFQVSLERHVLQLRKRLVPEGRNGMMDFGQIPTIDSNDNSIRFQSMDYGSDTGGGANGSSSNTMMMGGDAAAAAAKNNNNTSIGYNSGLPLWCHINLDYFLETKRSWLAKTFVGGRPNRIESMYWLDRYGPKLYMLMLQANLIYTGLDFAIQGLFFCPMMYRSQELWVFCVYVALAALSIGGSMINKKHLMATLAVVCSVGTHRKLHVVELVYREEKAQNLVRALLIVYRLHRLTANPERTQSMSSIFSKESLNKSNYKEHLDQFEIQQVQKIFHAFDQNNDGLISVQEFQSMLNIFGGSVPAEAVQRAVATLDADGDGTVTEEEFLQWYAIHTKEDADILREAPQDIFRLFDQYNNGQLSIAQLKNKLDGLCLGFSVDEELVLINELDRDGSGTIGRHEFEMLFSKFNPKKLREHEQEYLLANVLPECGYLCGAGGSTTTTTAAAPALGHTLD</sequence>
<keyword evidence="6" id="KW-1133">Transmembrane helix</keyword>
<feature type="transmembrane region" description="Helical" evidence="6">
    <location>
        <begin position="180"/>
        <end position="203"/>
    </location>
</feature>
<feature type="domain" description="EF-hand" evidence="7">
    <location>
        <begin position="685"/>
        <end position="720"/>
    </location>
</feature>
<feature type="compositionally biased region" description="Polar residues" evidence="5">
    <location>
        <begin position="81"/>
        <end position="91"/>
    </location>
</feature>
<dbReference type="InterPro" id="IPR018247">
    <property type="entry name" value="EF_Hand_1_Ca_BS"/>
</dbReference>
<dbReference type="SUPFAM" id="SSF47473">
    <property type="entry name" value="EF-hand"/>
    <property type="match status" value="1"/>
</dbReference>
<feature type="domain" description="EF-hand" evidence="7">
    <location>
        <begin position="649"/>
        <end position="684"/>
    </location>
</feature>
<dbReference type="CDD" id="cd00051">
    <property type="entry name" value="EFh"/>
    <property type="match status" value="2"/>
</dbReference>
<dbReference type="EMBL" id="HBGK01038941">
    <property type="protein sequence ID" value="CAD9298031.1"/>
    <property type="molecule type" value="Transcribed_RNA"/>
</dbReference>
<evidence type="ECO:0000256" key="6">
    <source>
        <dbReference type="SAM" id="Phobius"/>
    </source>
</evidence>
<feature type="transmembrane region" description="Helical" evidence="6">
    <location>
        <begin position="346"/>
        <end position="365"/>
    </location>
</feature>
<name>A0A7S1VF95_9STRA</name>
<feature type="transmembrane region" description="Helical" evidence="6">
    <location>
        <begin position="137"/>
        <end position="160"/>
    </location>
</feature>
<keyword evidence="3" id="KW-0677">Repeat</keyword>
<dbReference type="InterPro" id="IPR039647">
    <property type="entry name" value="EF_hand_pair_protein_CML-like"/>
</dbReference>
<feature type="transmembrane region" description="Helical" evidence="6">
    <location>
        <begin position="371"/>
        <end position="390"/>
    </location>
</feature>
<accession>A0A7S1VF95</accession>
<keyword evidence="4" id="KW-0106">Calcium</keyword>
<feature type="domain" description="EF-hand" evidence="7">
    <location>
        <begin position="724"/>
        <end position="759"/>
    </location>
</feature>
<feature type="domain" description="EF-hand" evidence="7">
    <location>
        <begin position="760"/>
        <end position="795"/>
    </location>
</feature>
<dbReference type="PROSITE" id="PS00018">
    <property type="entry name" value="EF_HAND_1"/>
    <property type="match status" value="3"/>
</dbReference>
<dbReference type="SMART" id="SM00054">
    <property type="entry name" value="EFh"/>
    <property type="match status" value="4"/>
</dbReference>
<evidence type="ECO:0000256" key="2">
    <source>
        <dbReference type="ARBA" id="ARBA00022723"/>
    </source>
</evidence>
<organism evidence="8">
    <name type="scientific">Grammatophora oceanica</name>
    <dbReference type="NCBI Taxonomy" id="210454"/>
    <lineage>
        <taxon>Eukaryota</taxon>
        <taxon>Sar</taxon>
        <taxon>Stramenopiles</taxon>
        <taxon>Ochrophyta</taxon>
        <taxon>Bacillariophyta</taxon>
        <taxon>Fragilariophyceae</taxon>
        <taxon>Fragilariophycidae</taxon>
        <taxon>Rhabdonematales</taxon>
        <taxon>Grammatophoraceae</taxon>
        <taxon>Grammatophora</taxon>
    </lineage>
</organism>
<proteinExistence type="inferred from homology"/>
<reference evidence="8" key="1">
    <citation type="submission" date="2021-01" db="EMBL/GenBank/DDBJ databases">
        <authorList>
            <person name="Corre E."/>
            <person name="Pelletier E."/>
            <person name="Niang G."/>
            <person name="Scheremetjew M."/>
            <person name="Finn R."/>
            <person name="Kale V."/>
            <person name="Holt S."/>
            <person name="Cochrane G."/>
            <person name="Meng A."/>
            <person name="Brown T."/>
            <person name="Cohen L."/>
        </authorList>
    </citation>
    <scope>NUCLEOTIDE SEQUENCE</scope>
    <source>
        <strain evidence="8">CCMP 410</strain>
    </source>
</reference>
<dbReference type="InterPro" id="IPR011992">
    <property type="entry name" value="EF-hand-dom_pair"/>
</dbReference>
<keyword evidence="6" id="KW-0812">Transmembrane</keyword>
<dbReference type="PANTHER" id="PTHR10891">
    <property type="entry name" value="EF-HAND CALCIUM-BINDING DOMAIN CONTAINING PROTEIN"/>
    <property type="match status" value="1"/>
</dbReference>
<dbReference type="Gene3D" id="1.10.238.10">
    <property type="entry name" value="EF-hand"/>
    <property type="match status" value="2"/>
</dbReference>
<feature type="transmembrane region" description="Helical" evidence="6">
    <location>
        <begin position="550"/>
        <end position="569"/>
    </location>
</feature>
<evidence type="ECO:0000256" key="4">
    <source>
        <dbReference type="ARBA" id="ARBA00022837"/>
    </source>
</evidence>
<dbReference type="GO" id="GO:0005509">
    <property type="term" value="F:calcium ion binding"/>
    <property type="evidence" value="ECO:0007669"/>
    <property type="project" value="InterPro"/>
</dbReference>
<dbReference type="PROSITE" id="PS50222">
    <property type="entry name" value="EF_HAND_2"/>
    <property type="match status" value="4"/>
</dbReference>